<dbReference type="EMBL" id="MU167308">
    <property type="protein sequence ID" value="KAG0143884.1"/>
    <property type="molecule type" value="Genomic_DNA"/>
</dbReference>
<protein>
    <submittedName>
        <fullName evidence="2">Uncharacterized protein</fullName>
    </submittedName>
</protein>
<sequence length="630" mass="70414">MSTAISQIPNESSSNHQNMMNSSNSNSNIPVQRNISRLAHLTRSKKYKSNHFSHHSTVSGLVSRSGSSVILSPNWTQSLETPILLQPTISDQSCQLLNNNHNTKKLIARSPIPERHSKNLVEYESYTFKSTLPPSFTSSIAKANQSSSIAPLTEDSHDQKTKTKQLINILQDGPKHPHEKLIFNHPRRPSSSNGKASRSSSSRNSCASLNRTYITTLNPGMDPLSSTSTEANLMNLFSLNNHNRPITRSSLPHLEYDDISRKRSSFALELDALLRPRRPSAPHSLSPSNHLHGFENQQQQQKMTEFGSSLESYRFGTATTNYHLTNDTVNQDDPFESLVTNRSYKHTNSLQRKPKTTDIPSTSTTITTNDELFVPFIKPLQTKPTSQTGSDRERDAPHFVRALSSDLSLYAPSIISSSNECSSSSNNGDPFHRRRSSYASSILCPLLESRRDSSIVEIESKDIMPMRPLPSIYNTTSSSSPITTNVFVPLRRRFMPHLTKPRVECQLIGELLSALEEYVASFTSNASSNDDKTSLAEELEYVVSEVIDVVPAFGEKLIQGNYGPLALRSSGSIKDRFKEYEPNDHMDTDWWARRLLKDLLEGLVVVSDLEGVEGRTRWAVVQAQACSPHF</sequence>
<organism evidence="2 3">
    <name type="scientific">Cronartium quercuum f. sp. fusiforme G11</name>
    <dbReference type="NCBI Taxonomy" id="708437"/>
    <lineage>
        <taxon>Eukaryota</taxon>
        <taxon>Fungi</taxon>
        <taxon>Dikarya</taxon>
        <taxon>Basidiomycota</taxon>
        <taxon>Pucciniomycotina</taxon>
        <taxon>Pucciniomycetes</taxon>
        <taxon>Pucciniales</taxon>
        <taxon>Coleosporiaceae</taxon>
        <taxon>Cronartium</taxon>
    </lineage>
</organism>
<gene>
    <name evidence="2" type="ORF">CROQUDRAFT_672690</name>
</gene>
<name>A0A9P6NGV6_9BASI</name>
<evidence type="ECO:0000256" key="1">
    <source>
        <dbReference type="SAM" id="MobiDB-lite"/>
    </source>
</evidence>
<feature type="region of interest" description="Disordered" evidence="1">
    <location>
        <begin position="278"/>
        <end position="301"/>
    </location>
</feature>
<dbReference type="OrthoDB" id="2502402at2759"/>
<comment type="caution">
    <text evidence="2">The sequence shown here is derived from an EMBL/GenBank/DDBJ whole genome shotgun (WGS) entry which is preliminary data.</text>
</comment>
<feature type="compositionally biased region" description="Low complexity" evidence="1">
    <location>
        <begin position="190"/>
        <end position="205"/>
    </location>
</feature>
<feature type="compositionally biased region" description="Low complexity" evidence="1">
    <location>
        <begin position="10"/>
        <end position="28"/>
    </location>
</feature>
<feature type="region of interest" description="Disordered" evidence="1">
    <location>
        <begin position="345"/>
        <end position="364"/>
    </location>
</feature>
<feature type="region of interest" description="Disordered" evidence="1">
    <location>
        <begin position="172"/>
        <end position="205"/>
    </location>
</feature>
<feature type="compositionally biased region" description="Polar residues" evidence="1">
    <location>
        <begin position="283"/>
        <end position="301"/>
    </location>
</feature>
<feature type="region of interest" description="Disordered" evidence="1">
    <location>
        <begin position="1"/>
        <end position="32"/>
    </location>
</feature>
<evidence type="ECO:0000313" key="3">
    <source>
        <dbReference type="Proteomes" id="UP000886653"/>
    </source>
</evidence>
<dbReference type="Proteomes" id="UP000886653">
    <property type="component" value="Unassembled WGS sequence"/>
</dbReference>
<keyword evidence="3" id="KW-1185">Reference proteome</keyword>
<accession>A0A9P6NGV6</accession>
<feature type="compositionally biased region" description="Basic and acidic residues" evidence="1">
    <location>
        <begin position="173"/>
        <end position="182"/>
    </location>
</feature>
<proteinExistence type="predicted"/>
<evidence type="ECO:0000313" key="2">
    <source>
        <dbReference type="EMBL" id="KAG0143884.1"/>
    </source>
</evidence>
<dbReference type="AlphaFoldDB" id="A0A9P6NGV6"/>
<reference evidence="2" key="1">
    <citation type="submission" date="2013-11" db="EMBL/GenBank/DDBJ databases">
        <title>Genome sequence of the fusiform rust pathogen reveals effectors for host alternation and coevolution with pine.</title>
        <authorList>
            <consortium name="DOE Joint Genome Institute"/>
            <person name="Smith K."/>
            <person name="Pendleton A."/>
            <person name="Kubisiak T."/>
            <person name="Anderson C."/>
            <person name="Salamov A."/>
            <person name="Aerts A."/>
            <person name="Riley R."/>
            <person name="Clum A."/>
            <person name="Lindquist E."/>
            <person name="Ence D."/>
            <person name="Campbell M."/>
            <person name="Kronenberg Z."/>
            <person name="Feau N."/>
            <person name="Dhillon B."/>
            <person name="Hamelin R."/>
            <person name="Burleigh J."/>
            <person name="Smith J."/>
            <person name="Yandell M."/>
            <person name="Nelson C."/>
            <person name="Grigoriev I."/>
            <person name="Davis J."/>
        </authorList>
    </citation>
    <scope>NUCLEOTIDE SEQUENCE</scope>
    <source>
        <strain evidence="2">G11</strain>
    </source>
</reference>